<evidence type="ECO:0000313" key="2">
    <source>
        <dbReference type="Proteomes" id="UP000095256"/>
    </source>
</evidence>
<dbReference type="RefSeq" id="WP_069697725.1">
    <property type="nucleotide sequence ID" value="NZ_JAGGMA010000018.1"/>
</dbReference>
<dbReference type="EMBL" id="MIEK01000009">
    <property type="protein sequence ID" value="OEH83302.1"/>
    <property type="molecule type" value="Genomic_DNA"/>
</dbReference>
<reference evidence="1 2" key="1">
    <citation type="submission" date="2016-09" db="EMBL/GenBank/DDBJ databases">
        <authorList>
            <person name="Capua I."/>
            <person name="De Benedictis P."/>
            <person name="Joannis T."/>
            <person name="Lombin L.H."/>
            <person name="Cattoli G."/>
        </authorList>
    </citation>
    <scope>NUCLEOTIDE SEQUENCE [LARGE SCALE GENOMIC DNA]</scope>
    <source>
        <strain evidence="1 2">LMG 25899</strain>
    </source>
</reference>
<dbReference type="Proteomes" id="UP000095256">
    <property type="component" value="Unassembled WGS sequence"/>
</dbReference>
<proteinExistence type="predicted"/>
<comment type="caution">
    <text evidence="1">The sequence shown here is derived from an EMBL/GenBank/DDBJ whole genome shotgun (WGS) entry which is preliminary data.</text>
</comment>
<sequence>MDSDCQLLATEFLAGLSPKEKTNLYNDLLALEDVHQLNQDITYYTFKNLKRVAKRHSERRKRSFQYINKYNNELLIHQIHEQHFFKNIYRIQIFINLQEVNYTFVECLLSSLRAPTLENMFTYQEISI</sequence>
<evidence type="ECO:0000313" key="1">
    <source>
        <dbReference type="EMBL" id="OEH83302.1"/>
    </source>
</evidence>
<keyword evidence="2" id="KW-1185">Reference proteome</keyword>
<name>A0A1E5KZG8_9ENTE</name>
<gene>
    <name evidence="1" type="ORF">BCR26_10250</name>
</gene>
<dbReference type="OrthoDB" id="2183731at2"/>
<dbReference type="AlphaFoldDB" id="A0A1E5KZG8"/>
<protein>
    <submittedName>
        <fullName evidence="1">Uncharacterized protein</fullName>
    </submittedName>
</protein>
<organism evidence="1 2">
    <name type="scientific">Enterococcus rivorum</name>
    <dbReference type="NCBI Taxonomy" id="762845"/>
    <lineage>
        <taxon>Bacteria</taxon>
        <taxon>Bacillati</taxon>
        <taxon>Bacillota</taxon>
        <taxon>Bacilli</taxon>
        <taxon>Lactobacillales</taxon>
        <taxon>Enterococcaceae</taxon>
        <taxon>Enterococcus</taxon>
    </lineage>
</organism>
<accession>A0A1E5KZG8</accession>
<dbReference type="STRING" id="762845.BCR26_10250"/>